<dbReference type="PANTHER" id="PTHR31001:SF50">
    <property type="entry name" value="ZN(II)2CYS6 TRANSCRIPTION FACTOR (EUROFUNG)"/>
    <property type="match status" value="1"/>
</dbReference>
<proteinExistence type="predicted"/>
<keyword evidence="7" id="KW-1185">Reference proteome</keyword>
<dbReference type="SUPFAM" id="SSF57701">
    <property type="entry name" value="Zn2/Cys6 DNA-binding domain"/>
    <property type="match status" value="1"/>
</dbReference>
<dbReference type="SMART" id="SM00906">
    <property type="entry name" value="Fungal_trans"/>
    <property type="match status" value="1"/>
</dbReference>
<dbReference type="GO" id="GO:0008270">
    <property type="term" value="F:zinc ion binding"/>
    <property type="evidence" value="ECO:0007669"/>
    <property type="project" value="InterPro"/>
</dbReference>
<evidence type="ECO:0000256" key="1">
    <source>
        <dbReference type="ARBA" id="ARBA00004123"/>
    </source>
</evidence>
<dbReference type="PROSITE" id="PS50048">
    <property type="entry name" value="ZN2_CY6_FUNGAL_2"/>
    <property type="match status" value="1"/>
</dbReference>
<gene>
    <name evidence="6" type="ORF">BP6252_12621</name>
</gene>
<feature type="domain" description="Zn(2)-C6 fungal-type" evidence="5">
    <location>
        <begin position="18"/>
        <end position="45"/>
    </location>
</feature>
<evidence type="ECO:0000313" key="7">
    <source>
        <dbReference type="Proteomes" id="UP000256645"/>
    </source>
</evidence>
<dbReference type="CDD" id="cd00067">
    <property type="entry name" value="GAL4"/>
    <property type="match status" value="1"/>
</dbReference>
<dbReference type="SMART" id="SM00066">
    <property type="entry name" value="GAL4"/>
    <property type="match status" value="1"/>
</dbReference>
<dbReference type="GO" id="GO:0006351">
    <property type="term" value="P:DNA-templated transcription"/>
    <property type="evidence" value="ECO:0007669"/>
    <property type="project" value="InterPro"/>
</dbReference>
<dbReference type="GO" id="GO:0005634">
    <property type="term" value="C:nucleus"/>
    <property type="evidence" value="ECO:0007669"/>
    <property type="project" value="UniProtKB-SubCell"/>
</dbReference>
<dbReference type="InterPro" id="IPR050613">
    <property type="entry name" value="Sec_Metabolite_Reg"/>
</dbReference>
<dbReference type="InterPro" id="IPR036864">
    <property type="entry name" value="Zn2-C6_fun-type_DNA-bd_sf"/>
</dbReference>
<dbReference type="OrthoDB" id="435881at2759"/>
<name>A0A3D8QDM8_9HELO</name>
<dbReference type="GO" id="GO:0000981">
    <property type="term" value="F:DNA-binding transcription factor activity, RNA polymerase II-specific"/>
    <property type="evidence" value="ECO:0007669"/>
    <property type="project" value="InterPro"/>
</dbReference>
<dbReference type="CDD" id="cd12148">
    <property type="entry name" value="fungal_TF_MHR"/>
    <property type="match status" value="1"/>
</dbReference>
<comment type="subcellular location">
    <subcellularLocation>
        <location evidence="1">Nucleus</location>
    </subcellularLocation>
</comment>
<evidence type="ECO:0000259" key="5">
    <source>
        <dbReference type="PROSITE" id="PS50048"/>
    </source>
</evidence>
<evidence type="ECO:0000256" key="3">
    <source>
        <dbReference type="ARBA" id="ARBA00023242"/>
    </source>
</evidence>
<dbReference type="EMBL" id="PDLM01000016">
    <property type="protein sequence ID" value="RDW59534.1"/>
    <property type="molecule type" value="Genomic_DNA"/>
</dbReference>
<reference evidence="6 7" key="1">
    <citation type="journal article" date="2018" name="IMA Fungus">
        <title>IMA Genome-F 9: Draft genome sequence of Annulohypoxylon stygium, Aspergillus mulundensis, Berkeleyomyces basicola (syn. Thielaviopsis basicola), Ceratocystis smalleyi, two Cercospora beticola strains, Coleophoma cylindrospora, Fusarium fracticaudum, Phialophora cf. hyalina, and Morchella septimelata.</title>
        <authorList>
            <person name="Wingfield B.D."/>
            <person name="Bills G.F."/>
            <person name="Dong Y."/>
            <person name="Huang W."/>
            <person name="Nel W.J."/>
            <person name="Swalarsk-Parry B.S."/>
            <person name="Vaghefi N."/>
            <person name="Wilken P.M."/>
            <person name="An Z."/>
            <person name="de Beer Z.W."/>
            <person name="De Vos L."/>
            <person name="Chen L."/>
            <person name="Duong T.A."/>
            <person name="Gao Y."/>
            <person name="Hammerbacher A."/>
            <person name="Kikkert J.R."/>
            <person name="Li Y."/>
            <person name="Li H."/>
            <person name="Li K."/>
            <person name="Li Q."/>
            <person name="Liu X."/>
            <person name="Ma X."/>
            <person name="Naidoo K."/>
            <person name="Pethybridge S.J."/>
            <person name="Sun J."/>
            <person name="Steenkamp E.T."/>
            <person name="van der Nest M.A."/>
            <person name="van Wyk S."/>
            <person name="Wingfield M.J."/>
            <person name="Xiong C."/>
            <person name="Yue Q."/>
            <person name="Zhang X."/>
        </authorList>
    </citation>
    <scope>NUCLEOTIDE SEQUENCE [LARGE SCALE GENOMIC DNA]</scope>
    <source>
        <strain evidence="6 7">BP6252</strain>
    </source>
</reference>
<keyword evidence="3" id="KW-0539">Nucleus</keyword>
<dbReference type="PANTHER" id="PTHR31001">
    <property type="entry name" value="UNCHARACTERIZED TRANSCRIPTIONAL REGULATORY PROTEIN"/>
    <property type="match status" value="1"/>
</dbReference>
<evidence type="ECO:0000256" key="2">
    <source>
        <dbReference type="ARBA" id="ARBA00022723"/>
    </source>
</evidence>
<dbReference type="GO" id="GO:0003677">
    <property type="term" value="F:DNA binding"/>
    <property type="evidence" value="ECO:0007669"/>
    <property type="project" value="InterPro"/>
</dbReference>
<sequence length="677" mass="76546">MKPGAENSRGSLSVTRHPCTSCQRRKVRCDRRLPCTRCLTHGEECLQPDAQRAPRRSRQNQDSRIIERVRQLEASLGAVQGLVSQHYNVGREAQPLSSPSQPRLDQLDDSHGRLVVDNERSRYISGSAWANLADEVCDLKLLLNNSTLRDDEKKIQSVQYISNELLSSQEKTSDISSATTIRLQYLWLVYKRNVDPIMKVFHIPSMQKVVDDVLLNPSSTTSETDCLIAAIQFAAVTSMAEEQCMSVLKSSRQTLLGTFTHETQNALDACKFLTSHDLTTLQAFVIFLVCARRHEKPSTMWVSSGTAIRLAQSIGLHRDGSLMKLPILATEIRRRLWWQIRMLDVACAEDCGFLPTHVYGEDTRLPLNINDADINYDDLVSPVERQGYTEMTYSLIRFEICNRLHGFHSHDQKSSIGIFTGDKRLVEEQSKTLDDCKSVVEAKYFQHCSASVPVQKAALKTGQIMLLKLSLIVQYPLFQKLHGSISISADLKERLFLISCEIIELSQAHIHDIDTSMFSWMLQTYVHWHPVAYLLNYISTNPQGYPESRAWKAVESAMSSSHGVSTSANRAIWEPLRSIYEKAKSNSPRLTINDKTESIRDIFPRNGAIGESSIPALYTSQCSSLDTSSGAYSDYLSSMDFHPMITMDEFMVGTELDSDVAWWDPYQIEFTDGDIQY</sequence>
<comment type="caution">
    <text evidence="6">The sequence shown here is derived from an EMBL/GenBank/DDBJ whole genome shotgun (WGS) entry which is preliminary data.</text>
</comment>
<dbReference type="STRING" id="1849047.A0A3D8QDM8"/>
<organism evidence="6 7">
    <name type="scientific">Coleophoma cylindrospora</name>
    <dbReference type="NCBI Taxonomy" id="1849047"/>
    <lineage>
        <taxon>Eukaryota</taxon>
        <taxon>Fungi</taxon>
        <taxon>Dikarya</taxon>
        <taxon>Ascomycota</taxon>
        <taxon>Pezizomycotina</taxon>
        <taxon>Leotiomycetes</taxon>
        <taxon>Helotiales</taxon>
        <taxon>Dermateaceae</taxon>
        <taxon>Coleophoma</taxon>
    </lineage>
</organism>
<dbReference type="InterPro" id="IPR007219">
    <property type="entry name" value="XnlR_reg_dom"/>
</dbReference>
<evidence type="ECO:0000256" key="4">
    <source>
        <dbReference type="SAM" id="MobiDB-lite"/>
    </source>
</evidence>
<dbReference type="Gene3D" id="4.10.240.10">
    <property type="entry name" value="Zn(2)-C6 fungal-type DNA-binding domain"/>
    <property type="match status" value="1"/>
</dbReference>
<feature type="region of interest" description="Disordered" evidence="4">
    <location>
        <begin position="92"/>
        <end position="111"/>
    </location>
</feature>
<evidence type="ECO:0000313" key="6">
    <source>
        <dbReference type="EMBL" id="RDW59534.1"/>
    </source>
</evidence>
<dbReference type="Pfam" id="PF00172">
    <property type="entry name" value="Zn_clus"/>
    <property type="match status" value="1"/>
</dbReference>
<keyword evidence="2" id="KW-0479">Metal-binding</keyword>
<dbReference type="Pfam" id="PF04082">
    <property type="entry name" value="Fungal_trans"/>
    <property type="match status" value="1"/>
</dbReference>
<dbReference type="InterPro" id="IPR001138">
    <property type="entry name" value="Zn2Cys6_DnaBD"/>
</dbReference>
<protein>
    <recommendedName>
        <fullName evidence="5">Zn(2)-C6 fungal-type domain-containing protein</fullName>
    </recommendedName>
</protein>
<dbReference type="Proteomes" id="UP000256645">
    <property type="component" value="Unassembled WGS sequence"/>
</dbReference>
<dbReference type="AlphaFoldDB" id="A0A3D8QDM8"/>
<accession>A0A3D8QDM8</accession>